<evidence type="ECO:0000313" key="3">
    <source>
        <dbReference type="EMBL" id="KAB2336367.1"/>
    </source>
</evidence>
<evidence type="ECO:0000259" key="2">
    <source>
        <dbReference type="Pfam" id="PF12395"/>
    </source>
</evidence>
<dbReference type="InterPro" id="IPR014973">
    <property type="entry name" value="DUF1835"/>
</dbReference>
<feature type="domain" description="DUF1835" evidence="1">
    <location>
        <begin position="2"/>
        <end position="124"/>
    </location>
</feature>
<organism evidence="3 4">
    <name type="scientific">Cytobacillus depressus</name>
    <dbReference type="NCBI Taxonomy" id="1602942"/>
    <lineage>
        <taxon>Bacteria</taxon>
        <taxon>Bacillati</taxon>
        <taxon>Bacillota</taxon>
        <taxon>Bacilli</taxon>
        <taxon>Bacillales</taxon>
        <taxon>Bacillaceae</taxon>
        <taxon>Cytobacillus</taxon>
    </lineage>
</organism>
<dbReference type="EMBL" id="WBOS01000004">
    <property type="protein sequence ID" value="KAB2336367.1"/>
    <property type="molecule type" value="Genomic_DNA"/>
</dbReference>
<keyword evidence="4" id="KW-1185">Reference proteome</keyword>
<reference evidence="3 4" key="1">
    <citation type="journal article" date="2016" name="Antonie Van Leeuwenhoek">
        <title>Bacillus depressus sp. nov., isolated from soil of a sunflower field.</title>
        <authorList>
            <person name="Wei X."/>
            <person name="Xin D."/>
            <person name="Xin Y."/>
            <person name="Zhang H."/>
            <person name="Wang T."/>
            <person name="Zhang J."/>
        </authorList>
    </citation>
    <scope>NUCLEOTIDE SEQUENCE [LARGE SCALE GENOMIC DNA]</scope>
    <source>
        <strain evidence="3 4">BZ1</strain>
    </source>
</reference>
<comment type="caution">
    <text evidence="3">The sequence shown here is derived from an EMBL/GenBank/DDBJ whole genome shotgun (WGS) entry which is preliminary data.</text>
</comment>
<proteinExistence type="predicted"/>
<evidence type="ECO:0000259" key="1">
    <source>
        <dbReference type="Pfam" id="PF08874"/>
    </source>
</evidence>
<dbReference type="Pfam" id="PF12395">
    <property type="entry name" value="DUF3658"/>
    <property type="match status" value="1"/>
</dbReference>
<dbReference type="Proteomes" id="UP000481030">
    <property type="component" value="Unassembled WGS sequence"/>
</dbReference>
<dbReference type="OrthoDB" id="343110at2"/>
<protein>
    <submittedName>
        <fullName evidence="3">DUF1835 domain-containing protein</fullName>
    </submittedName>
</protein>
<sequence>MIHILFGDYPAGSLRVALKELGKYKLEQIISFRDMFSIGPVRKLHEKSGQEARLKWTKIALNDENDDFPDFQQKFYKAINQIYSIPKDVPITLWVADNAHEQTGLRYVLHLLKNKTNDIKVVNTTKMYAEHCKRPNIEYTVLQSGELSPEKLQVIYEQSKLTSTLSTLKRKQLEEEWLALAESQETLRIWSKGRIKSVKEDHYDQYMIKMAKKLQAEREHEHEPGDFMKSARLIGEVLGHLDQYVGDEFLEYRLRKLIEKGDFEMEGSLKAMRFYSVRLKRGFL</sequence>
<dbReference type="InterPro" id="IPR022123">
    <property type="entry name" value="DUF3658"/>
</dbReference>
<dbReference type="AlphaFoldDB" id="A0A6L3VAF3"/>
<accession>A0A6L3VAF3</accession>
<evidence type="ECO:0000313" key="4">
    <source>
        <dbReference type="Proteomes" id="UP000481030"/>
    </source>
</evidence>
<gene>
    <name evidence="3" type="ORF">F7731_12035</name>
</gene>
<dbReference type="Pfam" id="PF08874">
    <property type="entry name" value="DUF1835"/>
    <property type="match status" value="1"/>
</dbReference>
<name>A0A6L3VAF3_9BACI</name>
<feature type="domain" description="DUF3658" evidence="2">
    <location>
        <begin position="160"/>
        <end position="275"/>
    </location>
</feature>